<dbReference type="CDD" id="cd02219">
    <property type="entry name" value="cupin_YjlB-like"/>
    <property type="match status" value="1"/>
</dbReference>
<feature type="region of interest" description="Disordered" evidence="1">
    <location>
        <begin position="140"/>
        <end position="169"/>
    </location>
</feature>
<dbReference type="Proteomes" id="UP000831787">
    <property type="component" value="Chromosome"/>
</dbReference>
<dbReference type="EMBL" id="CP095073">
    <property type="protein sequence ID" value="UOQ46528.1"/>
    <property type="molecule type" value="Genomic_DNA"/>
</dbReference>
<dbReference type="InterPro" id="IPR014710">
    <property type="entry name" value="RmlC-like_jellyroll"/>
</dbReference>
<dbReference type="PIRSF" id="PIRSF019307">
    <property type="entry name" value="UCP019307"/>
    <property type="match status" value="1"/>
</dbReference>
<protein>
    <submittedName>
        <fullName evidence="3">Cupin domain-containing protein</fullName>
    </submittedName>
</protein>
<dbReference type="InterPro" id="IPR013096">
    <property type="entry name" value="Cupin_2"/>
</dbReference>
<proteinExistence type="predicted"/>
<dbReference type="RefSeq" id="WP_244713918.1">
    <property type="nucleotide sequence ID" value="NZ_CP095073.1"/>
</dbReference>
<evidence type="ECO:0000313" key="4">
    <source>
        <dbReference type="Proteomes" id="UP000831787"/>
    </source>
</evidence>
<sequence length="169" mass="19125">MSGLNKPISYNFQESHGLIPNHPVYPVLFYKETLFEEVEACFNRNNWKNSWRGGVYDYHHYHSTSHEVLGVTSGSGIIMLGGEKGKEQKMIKGDVVIIPAGVGHKLMDSTDDFEVVGAYPFGSSYDIKTENQVDFEQGQQEIERAPFPDQDPVHGKHGPLFEKWQPVNK</sequence>
<evidence type="ECO:0000259" key="2">
    <source>
        <dbReference type="Pfam" id="PF07883"/>
    </source>
</evidence>
<dbReference type="Pfam" id="PF07883">
    <property type="entry name" value="Cupin_2"/>
    <property type="match status" value="1"/>
</dbReference>
<feature type="domain" description="Cupin type-2" evidence="2">
    <location>
        <begin position="56"/>
        <end position="106"/>
    </location>
</feature>
<feature type="compositionally biased region" description="Basic and acidic residues" evidence="1">
    <location>
        <begin position="141"/>
        <end position="154"/>
    </location>
</feature>
<dbReference type="Gene3D" id="2.60.120.10">
    <property type="entry name" value="Jelly Rolls"/>
    <property type="match status" value="1"/>
</dbReference>
<organism evidence="3 4">
    <name type="scientific">Halobacillus salinarum</name>
    <dbReference type="NCBI Taxonomy" id="2932257"/>
    <lineage>
        <taxon>Bacteria</taxon>
        <taxon>Bacillati</taxon>
        <taxon>Bacillota</taxon>
        <taxon>Bacilli</taxon>
        <taxon>Bacillales</taxon>
        <taxon>Bacillaceae</taxon>
        <taxon>Halobacillus</taxon>
    </lineage>
</organism>
<evidence type="ECO:0000313" key="3">
    <source>
        <dbReference type="EMBL" id="UOQ46528.1"/>
    </source>
</evidence>
<dbReference type="PANTHER" id="PTHR36448:SF2">
    <property type="entry name" value="CUPIN TYPE-1 DOMAIN-CONTAINING PROTEIN"/>
    <property type="match status" value="1"/>
</dbReference>
<dbReference type="InterPro" id="IPR014500">
    <property type="entry name" value="UCP019307_cupin"/>
</dbReference>
<accession>A0ABY4EQR5</accession>
<reference evidence="3 4" key="1">
    <citation type="submission" date="2022-04" db="EMBL/GenBank/DDBJ databases">
        <title>Halobacillus sp. isolated from saltern.</title>
        <authorList>
            <person name="Won M."/>
            <person name="Lee C.-M."/>
            <person name="Woen H.-Y."/>
            <person name="Kwon S.-W."/>
        </authorList>
    </citation>
    <scope>NUCLEOTIDE SEQUENCE [LARGE SCALE GENOMIC DNA]</scope>
    <source>
        <strain evidence="3 4">SSBR10-3</strain>
    </source>
</reference>
<dbReference type="InterPro" id="IPR047121">
    <property type="entry name" value="YjiB-like"/>
</dbReference>
<evidence type="ECO:0000256" key="1">
    <source>
        <dbReference type="SAM" id="MobiDB-lite"/>
    </source>
</evidence>
<keyword evidence="4" id="KW-1185">Reference proteome</keyword>
<gene>
    <name evidence="3" type="ORF">MUN89_18390</name>
</gene>
<name>A0ABY4EQR5_9BACI</name>
<dbReference type="SUPFAM" id="SSF51182">
    <property type="entry name" value="RmlC-like cupins"/>
    <property type="match status" value="1"/>
</dbReference>
<dbReference type="PANTHER" id="PTHR36448">
    <property type="entry name" value="BLR7373 PROTEIN"/>
    <property type="match status" value="1"/>
</dbReference>
<dbReference type="InterPro" id="IPR011051">
    <property type="entry name" value="RmlC_Cupin_sf"/>
</dbReference>